<dbReference type="GO" id="GO:1904680">
    <property type="term" value="F:peptide transmembrane transporter activity"/>
    <property type="evidence" value="ECO:0007669"/>
    <property type="project" value="TreeGrafter"/>
</dbReference>
<dbReference type="GO" id="GO:0015833">
    <property type="term" value="P:peptide transport"/>
    <property type="evidence" value="ECO:0007669"/>
    <property type="project" value="TreeGrafter"/>
</dbReference>
<dbReference type="AlphaFoldDB" id="A0A143PYC3"/>
<dbReference type="KEGG" id="abac:LuPra_06081"/>
<dbReference type="InterPro" id="IPR039424">
    <property type="entry name" value="SBP_5"/>
</dbReference>
<evidence type="ECO:0000256" key="2">
    <source>
        <dbReference type="ARBA" id="ARBA00022448"/>
    </source>
</evidence>
<accession>A0A143PYC3</accession>
<protein>
    <submittedName>
        <fullName evidence="5">Putative ABC transporter-binding protein</fullName>
    </submittedName>
</protein>
<dbReference type="SUPFAM" id="SSF53850">
    <property type="entry name" value="Periplasmic binding protein-like II"/>
    <property type="match status" value="1"/>
</dbReference>
<gene>
    <name evidence="5" type="ORF">LuPra_06081</name>
</gene>
<evidence type="ECO:0000313" key="6">
    <source>
        <dbReference type="Proteomes" id="UP000076079"/>
    </source>
</evidence>
<dbReference type="Gene3D" id="3.10.105.10">
    <property type="entry name" value="Dipeptide-binding Protein, Domain 3"/>
    <property type="match status" value="1"/>
</dbReference>
<dbReference type="Gene3D" id="3.40.190.10">
    <property type="entry name" value="Periplasmic binding protein-like II"/>
    <property type="match status" value="1"/>
</dbReference>
<dbReference type="GO" id="GO:0030288">
    <property type="term" value="C:outer membrane-bounded periplasmic space"/>
    <property type="evidence" value="ECO:0007669"/>
    <property type="project" value="UniProtKB-ARBA"/>
</dbReference>
<dbReference type="PANTHER" id="PTHR30290:SF9">
    <property type="entry name" value="OLIGOPEPTIDE-BINDING PROTEIN APPA"/>
    <property type="match status" value="1"/>
</dbReference>
<organism evidence="5 6">
    <name type="scientific">Luteitalea pratensis</name>
    <dbReference type="NCBI Taxonomy" id="1855912"/>
    <lineage>
        <taxon>Bacteria</taxon>
        <taxon>Pseudomonadati</taxon>
        <taxon>Acidobacteriota</taxon>
        <taxon>Vicinamibacteria</taxon>
        <taxon>Vicinamibacterales</taxon>
        <taxon>Vicinamibacteraceae</taxon>
        <taxon>Luteitalea</taxon>
    </lineage>
</organism>
<dbReference type="PANTHER" id="PTHR30290">
    <property type="entry name" value="PERIPLASMIC BINDING COMPONENT OF ABC TRANSPORTER"/>
    <property type="match status" value="1"/>
</dbReference>
<reference evidence="5 6" key="1">
    <citation type="journal article" date="2016" name="Genome Announc.">
        <title>First Complete Genome Sequence of a Subdivision 6 Acidobacterium Strain.</title>
        <authorList>
            <person name="Huang S."/>
            <person name="Vieira S."/>
            <person name="Bunk B."/>
            <person name="Riedel T."/>
            <person name="Sproer C."/>
            <person name="Overmann J."/>
        </authorList>
    </citation>
    <scope>NUCLEOTIDE SEQUENCE [LARGE SCALE GENOMIC DNA]</scope>
    <source>
        <strain evidence="6">DSM 100886 HEG_-6_39</strain>
    </source>
</reference>
<dbReference type="OrthoDB" id="9796817at2"/>
<keyword evidence="6" id="KW-1185">Reference proteome</keyword>
<keyword evidence="3" id="KW-0732">Signal</keyword>
<dbReference type="InterPro" id="IPR000914">
    <property type="entry name" value="SBP_5_dom"/>
</dbReference>
<dbReference type="PIRSF" id="PIRSF002741">
    <property type="entry name" value="MppA"/>
    <property type="match status" value="1"/>
</dbReference>
<dbReference type="Pfam" id="PF00496">
    <property type="entry name" value="SBP_bac_5"/>
    <property type="match status" value="1"/>
</dbReference>
<evidence type="ECO:0000256" key="3">
    <source>
        <dbReference type="ARBA" id="ARBA00022729"/>
    </source>
</evidence>
<keyword evidence="2" id="KW-0813">Transport</keyword>
<feature type="domain" description="Solute-binding protein family 5" evidence="4">
    <location>
        <begin position="78"/>
        <end position="480"/>
    </location>
</feature>
<evidence type="ECO:0000256" key="1">
    <source>
        <dbReference type="ARBA" id="ARBA00005695"/>
    </source>
</evidence>
<proteinExistence type="inferred from homology"/>
<evidence type="ECO:0000259" key="4">
    <source>
        <dbReference type="Pfam" id="PF00496"/>
    </source>
</evidence>
<dbReference type="Proteomes" id="UP000076079">
    <property type="component" value="Chromosome"/>
</dbReference>
<reference evidence="6" key="2">
    <citation type="submission" date="2016-04" db="EMBL/GenBank/DDBJ databases">
        <title>First Complete Genome Sequence of a Subdivision 6 Acidobacterium.</title>
        <authorList>
            <person name="Huang S."/>
            <person name="Vieira S."/>
            <person name="Bunk B."/>
            <person name="Riedel T."/>
            <person name="Sproeer C."/>
            <person name="Overmann J."/>
        </authorList>
    </citation>
    <scope>NUCLEOTIDE SEQUENCE [LARGE SCALE GENOMIC DNA]</scope>
    <source>
        <strain evidence="6">DSM 100886 HEG_-6_39</strain>
    </source>
</reference>
<dbReference type="GO" id="GO:0043190">
    <property type="term" value="C:ATP-binding cassette (ABC) transporter complex"/>
    <property type="evidence" value="ECO:0007669"/>
    <property type="project" value="InterPro"/>
</dbReference>
<name>A0A143PYC3_LUTPR</name>
<dbReference type="InterPro" id="IPR030678">
    <property type="entry name" value="Peptide/Ni-bd"/>
</dbReference>
<dbReference type="STRING" id="1855912.LuPra_06081"/>
<dbReference type="PATRIC" id="fig|1813736.3.peg.6388"/>
<comment type="similarity">
    <text evidence="1">Belongs to the bacterial solute-binding protein 5 family.</text>
</comment>
<dbReference type="EMBL" id="CP015136">
    <property type="protein sequence ID" value="AMY12799.1"/>
    <property type="molecule type" value="Genomic_DNA"/>
</dbReference>
<sequence length="570" mass="62399">MKRLASVLLVLLIVLAGLWMLRGTRGVSRGTRAIEIVATLRSEPRSLNRLLAGDRASLVVSQLIHEPLVRVNHLTQAIEPALASSWTTLDDGRRVRLVLRTGVRFSDGSAITADDVVFSLAAVYDPRLASPLVDSLTVNGAPITAHAIDAHTVELRYPAPYGPGVRPLHGLPILPRPRYARLVADGTLAEAWTPTATPAGMVGAGPFVLERHEPGIAVHLARNPHYWRMSEDGTRLPRADRLRLDIVPSQDAEMLRLRGGDVDLITAELRADDLPEARALAADGRLQLFELGPSLDADMLWFNLRPPSPGGERSSEDRRAWLRRRELREAISHAVDRGSFINAVYRGAGVQVSGMITPGNHAWHAADISPRPFSLAMAGEQLDRIGVRDRNGDGVREDVYNTPATFTLLVQQGHTARQRAAVVLQEALARIGLKVEIASLDARGLQERMANGTYDAIYHALPGSDTDPSGLMEFWLSSGRFHLWNPAQAAPGTKWEQELDLLMTRQLSMIDASERQRTVMLAQKVLDQELPVIVFAVPRVTIATSARLTHVAPGLLAPQVLWNAAEIGVR</sequence>
<dbReference type="RefSeq" id="WP_110174222.1">
    <property type="nucleotide sequence ID" value="NZ_CP015136.1"/>
</dbReference>
<evidence type="ECO:0000313" key="5">
    <source>
        <dbReference type="EMBL" id="AMY12799.1"/>
    </source>
</evidence>